<dbReference type="AlphaFoldDB" id="A0A6G1J202"/>
<evidence type="ECO:0000313" key="2">
    <source>
        <dbReference type="EMBL" id="KAF2684542.1"/>
    </source>
</evidence>
<gene>
    <name evidence="2" type="ORF">K458DRAFT_418111</name>
</gene>
<sequence>MHNRIEPQRSEDTVSYESLLFPRPADALNDAASHPHTSNFVPPTINPRNSTPQPYPQLSEFPRGPSSRPFSFARRIASPRTPRVQNVGPYPSPPDSYKRSGDRTGPTPALARMPSSQPHHARYKGRSKNPSCLAPGVLTKCLQACKLVCVVRIRAFGNYPWLNAVEWYVQGEVWSIGDLRGGSAVDGGSALCIVCF</sequence>
<dbReference type="Proteomes" id="UP000799291">
    <property type="component" value="Unassembled WGS sequence"/>
</dbReference>
<name>A0A6G1J202_9PLEO</name>
<keyword evidence="3" id="KW-1185">Reference proteome</keyword>
<feature type="region of interest" description="Disordered" evidence="1">
    <location>
        <begin position="26"/>
        <end position="126"/>
    </location>
</feature>
<proteinExistence type="predicted"/>
<dbReference type="EMBL" id="MU005581">
    <property type="protein sequence ID" value="KAF2684542.1"/>
    <property type="molecule type" value="Genomic_DNA"/>
</dbReference>
<organism evidence="2 3">
    <name type="scientific">Lentithecium fluviatile CBS 122367</name>
    <dbReference type="NCBI Taxonomy" id="1168545"/>
    <lineage>
        <taxon>Eukaryota</taxon>
        <taxon>Fungi</taxon>
        <taxon>Dikarya</taxon>
        <taxon>Ascomycota</taxon>
        <taxon>Pezizomycotina</taxon>
        <taxon>Dothideomycetes</taxon>
        <taxon>Pleosporomycetidae</taxon>
        <taxon>Pleosporales</taxon>
        <taxon>Massarineae</taxon>
        <taxon>Lentitheciaceae</taxon>
        <taxon>Lentithecium</taxon>
    </lineage>
</organism>
<feature type="compositionally biased region" description="Polar residues" evidence="1">
    <location>
        <begin position="35"/>
        <end position="52"/>
    </location>
</feature>
<protein>
    <submittedName>
        <fullName evidence="2">Uncharacterized protein</fullName>
    </submittedName>
</protein>
<evidence type="ECO:0000313" key="3">
    <source>
        <dbReference type="Proteomes" id="UP000799291"/>
    </source>
</evidence>
<reference evidence="2" key="1">
    <citation type="journal article" date="2020" name="Stud. Mycol.">
        <title>101 Dothideomycetes genomes: a test case for predicting lifestyles and emergence of pathogens.</title>
        <authorList>
            <person name="Haridas S."/>
            <person name="Albert R."/>
            <person name="Binder M."/>
            <person name="Bloem J."/>
            <person name="Labutti K."/>
            <person name="Salamov A."/>
            <person name="Andreopoulos B."/>
            <person name="Baker S."/>
            <person name="Barry K."/>
            <person name="Bills G."/>
            <person name="Bluhm B."/>
            <person name="Cannon C."/>
            <person name="Castanera R."/>
            <person name="Culley D."/>
            <person name="Daum C."/>
            <person name="Ezra D."/>
            <person name="Gonzalez J."/>
            <person name="Henrissat B."/>
            <person name="Kuo A."/>
            <person name="Liang C."/>
            <person name="Lipzen A."/>
            <person name="Lutzoni F."/>
            <person name="Magnuson J."/>
            <person name="Mondo S."/>
            <person name="Nolan M."/>
            <person name="Ohm R."/>
            <person name="Pangilinan J."/>
            <person name="Park H.-J."/>
            <person name="Ramirez L."/>
            <person name="Alfaro M."/>
            <person name="Sun H."/>
            <person name="Tritt A."/>
            <person name="Yoshinaga Y."/>
            <person name="Zwiers L.-H."/>
            <person name="Turgeon B."/>
            <person name="Goodwin S."/>
            <person name="Spatafora J."/>
            <person name="Crous P."/>
            <person name="Grigoriev I."/>
        </authorList>
    </citation>
    <scope>NUCLEOTIDE SEQUENCE</scope>
    <source>
        <strain evidence="2">CBS 122367</strain>
    </source>
</reference>
<evidence type="ECO:0000256" key="1">
    <source>
        <dbReference type="SAM" id="MobiDB-lite"/>
    </source>
</evidence>
<accession>A0A6G1J202</accession>